<organism evidence="7">
    <name type="scientific">freshwater metagenome</name>
    <dbReference type="NCBI Taxonomy" id="449393"/>
    <lineage>
        <taxon>unclassified sequences</taxon>
        <taxon>metagenomes</taxon>
        <taxon>ecological metagenomes</taxon>
    </lineage>
</organism>
<comment type="catalytic activity">
    <reaction evidence="1">
        <text>guanosine(46) in tRNA + S-adenosyl-L-methionine = N(7)-methylguanosine(46) in tRNA + S-adenosyl-L-homocysteine</text>
        <dbReference type="Rhea" id="RHEA:42708"/>
        <dbReference type="Rhea" id="RHEA-COMP:10188"/>
        <dbReference type="Rhea" id="RHEA-COMP:10189"/>
        <dbReference type="ChEBI" id="CHEBI:57856"/>
        <dbReference type="ChEBI" id="CHEBI:59789"/>
        <dbReference type="ChEBI" id="CHEBI:74269"/>
        <dbReference type="ChEBI" id="CHEBI:74480"/>
        <dbReference type="EC" id="2.1.1.33"/>
    </reaction>
</comment>
<dbReference type="PROSITE" id="PS51625">
    <property type="entry name" value="SAM_MT_TRMB"/>
    <property type="match status" value="1"/>
</dbReference>
<keyword evidence="4" id="KW-0808">Transferase</keyword>
<evidence type="ECO:0000256" key="5">
    <source>
        <dbReference type="ARBA" id="ARBA00022691"/>
    </source>
</evidence>
<evidence type="ECO:0000256" key="3">
    <source>
        <dbReference type="ARBA" id="ARBA00022603"/>
    </source>
</evidence>
<dbReference type="AlphaFoldDB" id="A0A6J7R1A1"/>
<accession>A0A6J7R1A1</accession>
<evidence type="ECO:0000256" key="1">
    <source>
        <dbReference type="ARBA" id="ARBA00000142"/>
    </source>
</evidence>
<dbReference type="InterPro" id="IPR003358">
    <property type="entry name" value="tRNA_(Gua-N-7)_MeTrfase_Trmb"/>
</dbReference>
<dbReference type="InterPro" id="IPR055361">
    <property type="entry name" value="tRNA_methyltr_TrmB_bact"/>
</dbReference>
<gene>
    <name evidence="7" type="ORF">UFOPK3992_01817</name>
</gene>
<proteinExistence type="inferred from homology"/>
<dbReference type="EMBL" id="CAFBOZ010000316">
    <property type="protein sequence ID" value="CAB5022891.1"/>
    <property type="molecule type" value="Genomic_DNA"/>
</dbReference>
<dbReference type="GO" id="GO:0043527">
    <property type="term" value="C:tRNA methyltransferase complex"/>
    <property type="evidence" value="ECO:0007669"/>
    <property type="project" value="TreeGrafter"/>
</dbReference>
<sequence length="201" mass="21560">MQNALRDLMPRYGVPIGSPVELATLFDPPLPTVLEIGCGMGGATLDMARAEPDRGILAVDVHTRGIAALLLAIDDEALPNLRVAHGDAVTLVEAMPPDSLAGIRVWFPDPWPKVRHHKRRLLQGPAVELLASRLAVGATLHVATDWAEYADEILAALDAEPRLANPSGGFAPRPGWRPVTRYEQAGRDAGRVVADVIAVRV</sequence>
<name>A0A6J7R1A1_9ZZZZ</name>
<protein>
    <recommendedName>
        <fullName evidence="2">tRNA (guanine(46)-N(7))-methyltransferase</fullName>
        <ecNumber evidence="2">2.1.1.33</ecNumber>
    </recommendedName>
</protein>
<dbReference type="CDD" id="cd02440">
    <property type="entry name" value="AdoMet_MTases"/>
    <property type="match status" value="1"/>
</dbReference>
<dbReference type="SUPFAM" id="SSF53335">
    <property type="entry name" value="S-adenosyl-L-methionine-dependent methyltransferases"/>
    <property type="match status" value="1"/>
</dbReference>
<keyword evidence="3" id="KW-0489">Methyltransferase</keyword>
<dbReference type="EC" id="2.1.1.33" evidence="2"/>
<evidence type="ECO:0000256" key="4">
    <source>
        <dbReference type="ARBA" id="ARBA00022679"/>
    </source>
</evidence>
<dbReference type="HAMAP" id="MF_01057">
    <property type="entry name" value="tRNA_methyltr_TrmB"/>
    <property type="match status" value="1"/>
</dbReference>
<reference evidence="7" key="1">
    <citation type="submission" date="2020-05" db="EMBL/GenBank/DDBJ databases">
        <authorList>
            <person name="Chiriac C."/>
            <person name="Salcher M."/>
            <person name="Ghai R."/>
            <person name="Kavagutti S V."/>
        </authorList>
    </citation>
    <scope>NUCLEOTIDE SEQUENCE</scope>
</reference>
<dbReference type="NCBIfam" id="TIGR00091">
    <property type="entry name" value="tRNA (guanosine(46)-N7)-methyltransferase TrmB"/>
    <property type="match status" value="1"/>
</dbReference>
<dbReference type="GO" id="GO:0008176">
    <property type="term" value="F:tRNA (guanine(46)-N7)-methyltransferase activity"/>
    <property type="evidence" value="ECO:0007669"/>
    <property type="project" value="UniProtKB-EC"/>
</dbReference>
<dbReference type="PANTHER" id="PTHR23417:SF14">
    <property type="entry name" value="PENTACOTRIPEPTIDE-REPEAT REGION OF PRORP DOMAIN-CONTAINING PROTEIN"/>
    <property type="match status" value="1"/>
</dbReference>
<dbReference type="Gene3D" id="3.40.50.150">
    <property type="entry name" value="Vaccinia Virus protein VP39"/>
    <property type="match status" value="1"/>
</dbReference>
<dbReference type="InterPro" id="IPR029063">
    <property type="entry name" value="SAM-dependent_MTases_sf"/>
</dbReference>
<keyword evidence="6" id="KW-0819">tRNA processing</keyword>
<dbReference type="Pfam" id="PF02390">
    <property type="entry name" value="Methyltransf_4"/>
    <property type="match status" value="1"/>
</dbReference>
<keyword evidence="5" id="KW-0949">S-adenosyl-L-methionine</keyword>
<evidence type="ECO:0000256" key="6">
    <source>
        <dbReference type="ARBA" id="ARBA00022694"/>
    </source>
</evidence>
<dbReference type="PANTHER" id="PTHR23417">
    <property type="entry name" value="3-DEOXY-D-MANNO-OCTULOSONIC-ACID TRANSFERASE/TRNA GUANINE-N 7 - -METHYLTRANSFERASE"/>
    <property type="match status" value="1"/>
</dbReference>
<evidence type="ECO:0000313" key="7">
    <source>
        <dbReference type="EMBL" id="CAB5022891.1"/>
    </source>
</evidence>
<evidence type="ECO:0000256" key="2">
    <source>
        <dbReference type="ARBA" id="ARBA00011977"/>
    </source>
</evidence>